<evidence type="ECO:0000256" key="13">
    <source>
        <dbReference type="ARBA" id="ARBA00023136"/>
    </source>
</evidence>
<organism evidence="18 19">
    <name type="scientific">Parascaris equorum</name>
    <name type="common">Equine roundworm</name>
    <dbReference type="NCBI Taxonomy" id="6256"/>
    <lineage>
        <taxon>Eukaryota</taxon>
        <taxon>Metazoa</taxon>
        <taxon>Ecdysozoa</taxon>
        <taxon>Nematoda</taxon>
        <taxon>Chromadorea</taxon>
        <taxon>Rhabditida</taxon>
        <taxon>Spirurina</taxon>
        <taxon>Ascaridomorpha</taxon>
        <taxon>Ascaridoidea</taxon>
        <taxon>Ascarididae</taxon>
        <taxon>Parascaris</taxon>
    </lineage>
</organism>
<proteinExistence type="inferred from homology"/>
<dbReference type="InterPro" id="IPR012911">
    <property type="entry name" value="PP2C_C"/>
</dbReference>
<evidence type="ECO:0000256" key="14">
    <source>
        <dbReference type="ARBA" id="ARBA00023211"/>
    </source>
</evidence>
<name>A0A914S5U9_PAREQ</name>
<evidence type="ECO:0000256" key="9">
    <source>
        <dbReference type="ARBA" id="ARBA00022723"/>
    </source>
</evidence>
<feature type="domain" description="PPM-type phosphatase" evidence="17">
    <location>
        <begin position="1"/>
        <end position="311"/>
    </location>
</feature>
<comment type="cofactor">
    <cofactor evidence="1">
        <name>Mn(2+)</name>
        <dbReference type="ChEBI" id="CHEBI:29035"/>
    </cofactor>
</comment>
<keyword evidence="11" id="KW-0460">Magnesium</keyword>
<comment type="similarity">
    <text evidence="4 16">Belongs to the PP2C family.</text>
</comment>
<dbReference type="GO" id="GO:0005829">
    <property type="term" value="C:cytosol"/>
    <property type="evidence" value="ECO:0007669"/>
    <property type="project" value="UniProtKB-SubCell"/>
</dbReference>
<dbReference type="EC" id="3.1.3.16" evidence="5"/>
<keyword evidence="13" id="KW-0472">Membrane</keyword>
<keyword evidence="18" id="KW-1185">Reference proteome</keyword>
<evidence type="ECO:0000256" key="2">
    <source>
        <dbReference type="ARBA" id="ARBA00004514"/>
    </source>
</evidence>
<evidence type="ECO:0000259" key="17">
    <source>
        <dbReference type="PROSITE" id="PS51746"/>
    </source>
</evidence>
<keyword evidence="12 16" id="KW-0904">Protein phosphatase</keyword>
<dbReference type="InterPro" id="IPR001932">
    <property type="entry name" value="PPM-type_phosphatase-like_dom"/>
</dbReference>
<dbReference type="PROSITE" id="PS01032">
    <property type="entry name" value="PPM_1"/>
    <property type="match status" value="1"/>
</dbReference>
<dbReference type="PANTHER" id="PTHR13832">
    <property type="entry name" value="PROTEIN PHOSPHATASE 2C"/>
    <property type="match status" value="1"/>
</dbReference>
<dbReference type="WBParaSite" id="PEQ_0001371701-mRNA-1">
    <property type="protein sequence ID" value="PEQ_0001371701-mRNA-1"/>
    <property type="gene ID" value="PEQ_0001371701"/>
</dbReference>
<dbReference type="SUPFAM" id="SSF81606">
    <property type="entry name" value="PP2C-like"/>
    <property type="match status" value="1"/>
</dbReference>
<dbReference type="Gene3D" id="3.60.40.10">
    <property type="entry name" value="PPM-type phosphatase domain"/>
    <property type="match status" value="1"/>
</dbReference>
<evidence type="ECO:0000313" key="18">
    <source>
        <dbReference type="Proteomes" id="UP000887564"/>
    </source>
</evidence>
<evidence type="ECO:0000256" key="10">
    <source>
        <dbReference type="ARBA" id="ARBA00022801"/>
    </source>
</evidence>
<dbReference type="GO" id="GO:0016020">
    <property type="term" value="C:membrane"/>
    <property type="evidence" value="ECO:0007669"/>
    <property type="project" value="UniProtKB-SubCell"/>
</dbReference>
<dbReference type="GO" id="GO:0004722">
    <property type="term" value="F:protein serine/threonine phosphatase activity"/>
    <property type="evidence" value="ECO:0007669"/>
    <property type="project" value="UniProtKB-EC"/>
</dbReference>
<dbReference type="PROSITE" id="PS51746">
    <property type="entry name" value="PPM_2"/>
    <property type="match status" value="1"/>
</dbReference>
<evidence type="ECO:0000256" key="7">
    <source>
        <dbReference type="ARBA" id="ARBA00022553"/>
    </source>
</evidence>
<evidence type="ECO:0000256" key="11">
    <source>
        <dbReference type="ARBA" id="ARBA00022842"/>
    </source>
</evidence>
<dbReference type="Pfam" id="PF07830">
    <property type="entry name" value="PP2C_C"/>
    <property type="match status" value="1"/>
</dbReference>
<evidence type="ECO:0000256" key="16">
    <source>
        <dbReference type="RuleBase" id="RU003465"/>
    </source>
</evidence>
<evidence type="ECO:0000313" key="19">
    <source>
        <dbReference type="WBParaSite" id="PEQ_0001371701-mRNA-1"/>
    </source>
</evidence>
<evidence type="ECO:0000256" key="4">
    <source>
        <dbReference type="ARBA" id="ARBA00006702"/>
    </source>
</evidence>
<keyword evidence="9" id="KW-0479">Metal-binding</keyword>
<evidence type="ECO:0000256" key="5">
    <source>
        <dbReference type="ARBA" id="ARBA00013081"/>
    </source>
</evidence>
<dbReference type="CDD" id="cd00143">
    <property type="entry name" value="PP2Cc"/>
    <property type="match status" value="1"/>
</dbReference>
<dbReference type="InterPro" id="IPR036457">
    <property type="entry name" value="PPM-type-like_dom_sf"/>
</dbReference>
<keyword evidence="6" id="KW-0963">Cytoplasm</keyword>
<keyword evidence="10 16" id="KW-0378">Hydrolase</keyword>
<comment type="subcellular location">
    <subcellularLocation>
        <location evidence="2">Cytoplasm</location>
        <location evidence="2">Cytosol</location>
    </subcellularLocation>
    <subcellularLocation>
        <location evidence="3">Membrane</location>
        <topology evidence="3">Lipid-anchor</topology>
    </subcellularLocation>
</comment>
<evidence type="ECO:0000256" key="3">
    <source>
        <dbReference type="ARBA" id="ARBA00004635"/>
    </source>
</evidence>
<keyword evidence="14" id="KW-0464">Manganese</keyword>
<keyword evidence="8" id="KW-0519">Myristate</keyword>
<dbReference type="PANTHER" id="PTHR13832:SF803">
    <property type="entry name" value="PROTEIN PHOSPHATASE 1G"/>
    <property type="match status" value="1"/>
</dbReference>
<dbReference type="SMART" id="SM00332">
    <property type="entry name" value="PP2Cc"/>
    <property type="match status" value="1"/>
</dbReference>
<dbReference type="Pfam" id="PF00481">
    <property type="entry name" value="PP2C"/>
    <property type="match status" value="1"/>
</dbReference>
<protein>
    <recommendedName>
        <fullName evidence="5">protein-serine/threonine phosphatase</fullName>
        <ecNumber evidence="5">3.1.3.16</ecNumber>
    </recommendedName>
</protein>
<sequence>MQGWRIDMEDAHVVKIPMSDEPPFSEWSFFAVFDGHAGTKAAQHSAENILKTLLATAQFRKVCAVLFPDFFIGLVNEVLALEKMSEKPAIMDEETRKLLAEGIKCGFLNLDAKMLERNEQGEDNERSGTTAICAIVTPTHIFLANLGSSDSRAVLSRRDQVAFGTEDHKPFVPKERDRIVNAGGSVMIQRVNGSLAVSRALGDFEYKAVPGLNVTQQLVSPEPDVYTIPRNPEVDEFLLLACDGIYDVMDNAELCDFVQSRLRITDDLSNVANQVRGNHLLLIAFFSGLKILDACLSKGSRDNMTVILVCFDAAPKVDPEAVRREEEWRAKITDRVTEILAEEDRKEDGREQLDAEQVMRELGSAVMKACPQGESGVGGHAHIC</sequence>
<reference evidence="19" key="1">
    <citation type="submission" date="2022-11" db="UniProtKB">
        <authorList>
            <consortium name="WormBaseParasite"/>
        </authorList>
    </citation>
    <scope>IDENTIFICATION</scope>
</reference>
<keyword evidence="7" id="KW-0597">Phosphoprotein</keyword>
<keyword evidence="15" id="KW-0449">Lipoprotein</keyword>
<dbReference type="InterPro" id="IPR015655">
    <property type="entry name" value="PP2C"/>
</dbReference>
<dbReference type="AlphaFoldDB" id="A0A914S5U9"/>
<dbReference type="Proteomes" id="UP000887564">
    <property type="component" value="Unplaced"/>
</dbReference>
<evidence type="ECO:0000256" key="6">
    <source>
        <dbReference type="ARBA" id="ARBA00022490"/>
    </source>
</evidence>
<dbReference type="GO" id="GO:0030145">
    <property type="term" value="F:manganese ion binding"/>
    <property type="evidence" value="ECO:0007669"/>
    <property type="project" value="InterPro"/>
</dbReference>
<evidence type="ECO:0000256" key="8">
    <source>
        <dbReference type="ARBA" id="ARBA00022707"/>
    </source>
</evidence>
<accession>A0A914S5U9</accession>
<dbReference type="GO" id="GO:0000287">
    <property type="term" value="F:magnesium ion binding"/>
    <property type="evidence" value="ECO:0007669"/>
    <property type="project" value="InterPro"/>
</dbReference>
<evidence type="ECO:0000256" key="12">
    <source>
        <dbReference type="ARBA" id="ARBA00022912"/>
    </source>
</evidence>
<evidence type="ECO:0000256" key="15">
    <source>
        <dbReference type="ARBA" id="ARBA00023288"/>
    </source>
</evidence>
<evidence type="ECO:0000256" key="1">
    <source>
        <dbReference type="ARBA" id="ARBA00001936"/>
    </source>
</evidence>
<dbReference type="InterPro" id="IPR000222">
    <property type="entry name" value="PP2C_BS"/>
</dbReference>